<dbReference type="AlphaFoldDB" id="J9VGP5"/>
<dbReference type="RefSeq" id="XP_012047052.1">
    <property type="nucleotide sequence ID" value="XM_012191662.1"/>
</dbReference>
<reference evidence="2 3" key="1">
    <citation type="journal article" date="2014" name="PLoS Genet.">
        <title>Analysis of the genome and transcriptome of Cryptococcus neoformans var. grubii reveals complex RNA expression and microevolution leading to virulence attenuation.</title>
        <authorList>
            <person name="Janbon G."/>
            <person name="Ormerod K.L."/>
            <person name="Paulet D."/>
            <person name="Byrnes E.J.III."/>
            <person name="Yadav V."/>
            <person name="Chatterjee G."/>
            <person name="Mullapudi N."/>
            <person name="Hon C.C."/>
            <person name="Billmyre R.B."/>
            <person name="Brunel F."/>
            <person name="Bahn Y.S."/>
            <person name="Chen W."/>
            <person name="Chen Y."/>
            <person name="Chow E.W."/>
            <person name="Coppee J.Y."/>
            <person name="Floyd-Averette A."/>
            <person name="Gaillardin C."/>
            <person name="Gerik K.J."/>
            <person name="Goldberg J."/>
            <person name="Gonzalez-Hilarion S."/>
            <person name="Gujja S."/>
            <person name="Hamlin J.L."/>
            <person name="Hsueh Y.P."/>
            <person name="Ianiri G."/>
            <person name="Jones S."/>
            <person name="Kodira C.D."/>
            <person name="Kozubowski L."/>
            <person name="Lam W."/>
            <person name="Marra M."/>
            <person name="Mesner L.D."/>
            <person name="Mieczkowski P.A."/>
            <person name="Moyrand F."/>
            <person name="Nielsen K."/>
            <person name="Proux C."/>
            <person name="Rossignol T."/>
            <person name="Schein J.E."/>
            <person name="Sun S."/>
            <person name="Wollschlaeger C."/>
            <person name="Wood I.A."/>
            <person name="Zeng Q."/>
            <person name="Neuveglise C."/>
            <person name="Newlon C.S."/>
            <person name="Perfect J.R."/>
            <person name="Lodge J.K."/>
            <person name="Idnurm A."/>
            <person name="Stajich J.E."/>
            <person name="Kronstad J.W."/>
            <person name="Sanyal K."/>
            <person name="Heitman J."/>
            <person name="Fraser J.A."/>
            <person name="Cuomo C.A."/>
            <person name="Dietrich F.S."/>
        </authorList>
    </citation>
    <scope>NUCLEOTIDE SEQUENCE [LARGE SCALE GENOMIC DNA]</scope>
    <source>
        <strain evidence="3">H99 / ATCC 208821 / CBS 10515 / FGSC 9487</strain>
    </source>
</reference>
<dbReference type="VEuPathDB" id="FungiDB:CNAG_07357"/>
<accession>J9VGP5</accession>
<feature type="compositionally biased region" description="Polar residues" evidence="1">
    <location>
        <begin position="71"/>
        <end position="81"/>
    </location>
</feature>
<dbReference type="KEGG" id="cng:CNAG_07357"/>
<protein>
    <recommendedName>
        <fullName evidence="4">Transposase</fullName>
    </recommendedName>
</protein>
<keyword evidence="3" id="KW-1185">Reference proteome</keyword>
<evidence type="ECO:0000313" key="2">
    <source>
        <dbReference type="EMBL" id="AFR92511.1"/>
    </source>
</evidence>
<dbReference type="Proteomes" id="UP000010091">
    <property type="component" value="Chromosome 1"/>
</dbReference>
<feature type="region of interest" description="Disordered" evidence="1">
    <location>
        <begin position="61"/>
        <end position="92"/>
    </location>
</feature>
<dbReference type="EMBL" id="CP003820">
    <property type="protein sequence ID" value="AFR92511.1"/>
    <property type="molecule type" value="Genomic_DNA"/>
</dbReference>
<dbReference type="HOGENOM" id="CLU_2413205_0_0_1"/>
<name>J9VGP5_CRYN9</name>
<evidence type="ECO:0000313" key="3">
    <source>
        <dbReference type="Proteomes" id="UP000010091"/>
    </source>
</evidence>
<gene>
    <name evidence="2" type="ORF">CNAG_07357</name>
</gene>
<sequence length="92" mass="10745">MLDQGQVRNLLRDFIRSPREPWSVHAKRYNVGVTTIVRIAHEHGFYRRIMRPGGREYEAAKDYPARRRSVRPTTHPTNLPFWSTEPDGLGSD</sequence>
<evidence type="ECO:0000256" key="1">
    <source>
        <dbReference type="SAM" id="MobiDB-lite"/>
    </source>
</evidence>
<proteinExistence type="predicted"/>
<evidence type="ECO:0008006" key="4">
    <source>
        <dbReference type="Google" id="ProtNLM"/>
    </source>
</evidence>
<organism evidence="2 3">
    <name type="scientific">Cryptococcus neoformans (strain H99 / ATCC 208821 / CBS 10515 / FGSC 9487)</name>
    <name type="common">Cryptococcus neoformans var. grubii serotype A</name>
    <dbReference type="NCBI Taxonomy" id="235443"/>
    <lineage>
        <taxon>Eukaryota</taxon>
        <taxon>Fungi</taxon>
        <taxon>Dikarya</taxon>
        <taxon>Basidiomycota</taxon>
        <taxon>Agaricomycotina</taxon>
        <taxon>Tremellomycetes</taxon>
        <taxon>Tremellales</taxon>
        <taxon>Cryptococcaceae</taxon>
        <taxon>Cryptococcus</taxon>
        <taxon>Cryptococcus neoformans species complex</taxon>
    </lineage>
</organism>
<dbReference type="GeneID" id="23890213"/>